<dbReference type="EMBL" id="GBRH01169162">
    <property type="protein sequence ID" value="JAE28734.1"/>
    <property type="molecule type" value="Transcribed_RNA"/>
</dbReference>
<accession>A0A0A9GYW4</accession>
<proteinExistence type="predicted"/>
<protein>
    <submittedName>
        <fullName evidence="1">Uncharacterized protein</fullName>
    </submittedName>
</protein>
<evidence type="ECO:0000313" key="1">
    <source>
        <dbReference type="EMBL" id="JAE28734.1"/>
    </source>
</evidence>
<name>A0A0A9GYW4_ARUDO</name>
<reference evidence="1" key="1">
    <citation type="submission" date="2014-09" db="EMBL/GenBank/DDBJ databases">
        <authorList>
            <person name="Magalhaes I.L.F."/>
            <person name="Oliveira U."/>
            <person name="Santos F.R."/>
            <person name="Vidigal T.H.D.A."/>
            <person name="Brescovit A.D."/>
            <person name="Santos A.J."/>
        </authorList>
    </citation>
    <scope>NUCLEOTIDE SEQUENCE</scope>
    <source>
        <tissue evidence="1">Shoot tissue taken approximately 20 cm above the soil surface</tissue>
    </source>
</reference>
<reference evidence="1" key="2">
    <citation type="journal article" date="2015" name="Data Brief">
        <title>Shoot transcriptome of the giant reed, Arundo donax.</title>
        <authorList>
            <person name="Barrero R.A."/>
            <person name="Guerrero F.D."/>
            <person name="Moolhuijzen P."/>
            <person name="Goolsby J.A."/>
            <person name="Tidwell J."/>
            <person name="Bellgard S.E."/>
            <person name="Bellgard M.I."/>
        </authorList>
    </citation>
    <scope>NUCLEOTIDE SEQUENCE</scope>
    <source>
        <tissue evidence="1">Shoot tissue taken approximately 20 cm above the soil surface</tissue>
    </source>
</reference>
<dbReference type="AlphaFoldDB" id="A0A0A9GYW4"/>
<sequence length="40" mass="4582">MNFSFTVWLNRHNRSANFPTLERYHGTKVCASVGDALLNN</sequence>
<organism evidence="1">
    <name type="scientific">Arundo donax</name>
    <name type="common">Giant reed</name>
    <name type="synonym">Donax arundinaceus</name>
    <dbReference type="NCBI Taxonomy" id="35708"/>
    <lineage>
        <taxon>Eukaryota</taxon>
        <taxon>Viridiplantae</taxon>
        <taxon>Streptophyta</taxon>
        <taxon>Embryophyta</taxon>
        <taxon>Tracheophyta</taxon>
        <taxon>Spermatophyta</taxon>
        <taxon>Magnoliopsida</taxon>
        <taxon>Liliopsida</taxon>
        <taxon>Poales</taxon>
        <taxon>Poaceae</taxon>
        <taxon>PACMAD clade</taxon>
        <taxon>Arundinoideae</taxon>
        <taxon>Arundineae</taxon>
        <taxon>Arundo</taxon>
    </lineage>
</organism>